<evidence type="ECO:0000259" key="1">
    <source>
        <dbReference type="Pfam" id="PF07969"/>
    </source>
</evidence>
<dbReference type="AlphaFoldDB" id="A0A7W6JXT5"/>
<dbReference type="InterPro" id="IPR013108">
    <property type="entry name" value="Amidohydro_3"/>
</dbReference>
<dbReference type="Proteomes" id="UP000584824">
    <property type="component" value="Unassembled WGS sequence"/>
</dbReference>
<gene>
    <name evidence="2" type="ORF">GGQ66_000066</name>
</gene>
<dbReference type="InterPro" id="IPR032466">
    <property type="entry name" value="Metal_Hydrolase"/>
</dbReference>
<comment type="caution">
    <text evidence="2">The sequence shown here is derived from an EMBL/GenBank/DDBJ whole genome shotgun (WGS) entry which is preliminary data.</text>
</comment>
<proteinExistence type="predicted"/>
<dbReference type="GO" id="GO:0016810">
    <property type="term" value="F:hydrolase activity, acting on carbon-nitrogen (but not peptide) bonds"/>
    <property type="evidence" value="ECO:0007669"/>
    <property type="project" value="InterPro"/>
</dbReference>
<sequence length="556" mass="60861">MKPAPPLVILNASILTMDPLHPRAEALYCREGRIVAVGSNADVRALAEPDAVVLSAEGATVTPGFSENHMHLFSGAAELDHLQLAGVSGFQELAARAHAYAAGRPEQLFLFAQGADYTLLGPDERMTRHHLDRILPDRAFAIFSHDHHTAWANTKALELSGLINGAEVGAGAEIMMGEDGLATGELREMEAFDPLLVTAGADRYRLGLSTGGEPDPYPAGADFETDIAVMRRGLEWCVRHGFTSLLLMDGNYHQLQLLAEIRRRDGFLPARVRVPFHFKNFMALADMQKGSDMAAAYGDDELSSGTVKMFYDGVLDAWTALMVEPYANKPESIGDCLFTQEQFTAAAIEADRRGLQIAVHAIGDGAVRAVLNGYEAARKANGLRDSRHRIEHIEVVHPDDIPRFAELGVIASMQPPHPPGAMGLPLEPTVSMIGRERWPYAYAWRTLKDAGAHIPFASDWPVSPICPIRGMKAAITRRKWAETDPDQRFTLLEAIAAYTVEGAYAEFKEDRKGMIRPGYFADLTVFSRDLEAMAPETLDEAKVKWTITGGRVVHAA</sequence>
<dbReference type="InterPro" id="IPR033932">
    <property type="entry name" value="YtcJ-like"/>
</dbReference>
<organism evidence="2 3">
    <name type="scientific">Allorhizobium borbori</name>
    <dbReference type="NCBI Taxonomy" id="485907"/>
    <lineage>
        <taxon>Bacteria</taxon>
        <taxon>Pseudomonadati</taxon>
        <taxon>Pseudomonadota</taxon>
        <taxon>Alphaproteobacteria</taxon>
        <taxon>Hyphomicrobiales</taxon>
        <taxon>Rhizobiaceae</taxon>
        <taxon>Rhizobium/Agrobacterium group</taxon>
        <taxon>Allorhizobium</taxon>
    </lineage>
</organism>
<dbReference type="Pfam" id="PF07969">
    <property type="entry name" value="Amidohydro_3"/>
    <property type="match status" value="1"/>
</dbReference>
<dbReference type="PANTHER" id="PTHR22642">
    <property type="entry name" value="IMIDAZOLONEPROPIONASE"/>
    <property type="match status" value="1"/>
</dbReference>
<dbReference type="EMBL" id="JACIDU010000001">
    <property type="protein sequence ID" value="MBB4101550.1"/>
    <property type="molecule type" value="Genomic_DNA"/>
</dbReference>
<accession>A0A7W6JXT5</accession>
<dbReference type="PANTHER" id="PTHR22642:SF2">
    <property type="entry name" value="PROTEIN LONG AFTER FAR-RED 3"/>
    <property type="match status" value="1"/>
</dbReference>
<dbReference type="SUPFAM" id="SSF51338">
    <property type="entry name" value="Composite domain of metallo-dependent hydrolases"/>
    <property type="match status" value="1"/>
</dbReference>
<protein>
    <recommendedName>
        <fullName evidence="1">Amidohydrolase 3 domain-containing protein</fullName>
    </recommendedName>
</protein>
<dbReference type="Gene3D" id="3.10.310.70">
    <property type="match status" value="1"/>
</dbReference>
<name>A0A7W6JXT5_9HYPH</name>
<keyword evidence="3" id="KW-1185">Reference proteome</keyword>
<dbReference type="InterPro" id="IPR011059">
    <property type="entry name" value="Metal-dep_hydrolase_composite"/>
</dbReference>
<evidence type="ECO:0000313" key="2">
    <source>
        <dbReference type="EMBL" id="MBB4101550.1"/>
    </source>
</evidence>
<dbReference type="SUPFAM" id="SSF51556">
    <property type="entry name" value="Metallo-dependent hydrolases"/>
    <property type="match status" value="1"/>
</dbReference>
<feature type="domain" description="Amidohydrolase 3" evidence="1">
    <location>
        <begin position="54"/>
        <end position="554"/>
    </location>
</feature>
<dbReference type="Gene3D" id="2.30.40.10">
    <property type="entry name" value="Urease, subunit C, domain 1"/>
    <property type="match status" value="1"/>
</dbReference>
<dbReference type="CDD" id="cd01300">
    <property type="entry name" value="YtcJ_like"/>
    <property type="match status" value="1"/>
</dbReference>
<evidence type="ECO:0000313" key="3">
    <source>
        <dbReference type="Proteomes" id="UP000584824"/>
    </source>
</evidence>
<reference evidence="2 3" key="1">
    <citation type="submission" date="2020-08" db="EMBL/GenBank/DDBJ databases">
        <title>Genomic Encyclopedia of Type Strains, Phase IV (KMG-IV): sequencing the most valuable type-strain genomes for metagenomic binning, comparative biology and taxonomic classification.</title>
        <authorList>
            <person name="Goeker M."/>
        </authorList>
    </citation>
    <scope>NUCLEOTIDE SEQUENCE [LARGE SCALE GENOMIC DNA]</scope>
    <source>
        <strain evidence="2 3">DSM 26385</strain>
    </source>
</reference>
<dbReference type="Gene3D" id="3.20.20.140">
    <property type="entry name" value="Metal-dependent hydrolases"/>
    <property type="match status" value="1"/>
</dbReference>